<dbReference type="InterPro" id="IPR000535">
    <property type="entry name" value="MSP_dom"/>
</dbReference>
<evidence type="ECO:0000313" key="5">
    <source>
        <dbReference type="WormBase" id="C10H11.7"/>
    </source>
</evidence>
<comment type="function">
    <text evidence="1">Central component in molecular interactions underlying sperm crawling. Forms an extensive filament system that extends from sperm villipoda, along the leading edge of the pseudopod.</text>
</comment>
<keyword evidence="1" id="KW-0206">Cytoskeleton</keyword>
<dbReference type="PhylomeDB" id="P91035"/>
<dbReference type="WormBase" id="C10H11.7">
    <property type="protein sequence ID" value="CE08096"/>
    <property type="gene ID" value="WBGene00015696"/>
</dbReference>
<dbReference type="Proteomes" id="UP000001940">
    <property type="component" value="Chromosome I"/>
</dbReference>
<feature type="domain" description="MSP" evidence="2">
    <location>
        <begin position="40"/>
        <end position="160"/>
    </location>
</feature>
<dbReference type="eggNOG" id="KOG0439">
    <property type="taxonomic scope" value="Eukaryota"/>
</dbReference>
<dbReference type="PROSITE" id="PS50202">
    <property type="entry name" value="MSP"/>
    <property type="match status" value="1"/>
</dbReference>
<dbReference type="InterPro" id="IPR013783">
    <property type="entry name" value="Ig-like_fold"/>
</dbReference>
<dbReference type="InterPro" id="IPR051774">
    <property type="entry name" value="Sperm-specific_class_P"/>
</dbReference>
<dbReference type="UCSC" id="C10H11.7">
    <property type="organism name" value="c. elegans"/>
</dbReference>
<dbReference type="PaxDb" id="6239-C10H11.7"/>
<evidence type="ECO:0000259" key="2">
    <source>
        <dbReference type="PROSITE" id="PS50202"/>
    </source>
</evidence>
<sequence>MAAFNDTLRAEIEEKKEDSVSERTTRNGKILNAKDEPEFGMNITPTTLFFKYPIGGIGYSFFTVTNTTSEKQAFKVKSSDNTWFRSKPSVGFIKSGEKVHVRVTFNSPDAGKERPERGSDNKNHVAIFHVAAGDAKTYKEAFAKKAADGVHHFFARHLAEPGAQVDKEADEKAPNGA</sequence>
<dbReference type="KEGG" id="cel:CELE_C10H11.7"/>
<proteinExistence type="predicted"/>
<dbReference type="PANTHER" id="PTHR22947">
    <property type="entry name" value="MAJOR SPERM PROTEIN"/>
    <property type="match status" value="1"/>
</dbReference>
<dbReference type="PANTHER" id="PTHR22947:SF10">
    <property type="entry name" value="MAJOR SPERM PROTEIN"/>
    <property type="match status" value="1"/>
</dbReference>
<dbReference type="InterPro" id="IPR008962">
    <property type="entry name" value="PapD-like_sf"/>
</dbReference>
<dbReference type="SUPFAM" id="SSF49354">
    <property type="entry name" value="PapD-like"/>
    <property type="match status" value="1"/>
</dbReference>
<organism evidence="3 4">
    <name type="scientific">Caenorhabditis elegans</name>
    <dbReference type="NCBI Taxonomy" id="6239"/>
    <lineage>
        <taxon>Eukaryota</taxon>
        <taxon>Metazoa</taxon>
        <taxon>Ecdysozoa</taxon>
        <taxon>Nematoda</taxon>
        <taxon>Chromadorea</taxon>
        <taxon>Rhabditida</taxon>
        <taxon>Rhabditina</taxon>
        <taxon>Rhabditomorpha</taxon>
        <taxon>Rhabditoidea</taxon>
        <taxon>Rhabditidae</taxon>
        <taxon>Peloderinae</taxon>
        <taxon>Caenorhabditis</taxon>
    </lineage>
</organism>
<dbReference type="PIR" id="T25533">
    <property type="entry name" value="T25533"/>
</dbReference>
<evidence type="ECO:0000256" key="1">
    <source>
        <dbReference type="RuleBase" id="RU003425"/>
    </source>
</evidence>
<dbReference type="EMBL" id="BX284601">
    <property type="protein sequence ID" value="CCD64219.1"/>
    <property type="molecule type" value="Genomic_DNA"/>
</dbReference>
<dbReference type="GeneID" id="3565564"/>
<dbReference type="AlphaFoldDB" id="P91035"/>
<dbReference type="AGR" id="WB:WBGene00015696"/>
<gene>
    <name evidence="3 5" type="ORF">C10H11.7</name>
    <name evidence="3" type="ORF">CELE_C10H11.7</name>
</gene>
<protein>
    <recommendedName>
        <fullName evidence="1">Major sperm protein</fullName>
    </recommendedName>
</protein>
<keyword evidence="4" id="KW-1185">Reference proteome</keyword>
<dbReference type="OMA" id="HYYCNHQ"/>
<dbReference type="RefSeq" id="NP_491434.1">
    <property type="nucleotide sequence ID" value="NM_059033.6"/>
</dbReference>
<accession>P91035</accession>
<dbReference type="SMR" id="P91035"/>
<reference evidence="3 4" key="1">
    <citation type="journal article" date="1998" name="Science">
        <title>Genome sequence of the nematode C. elegans: a platform for investigating biology.</title>
        <authorList>
            <consortium name="The C. elegans sequencing consortium"/>
            <person name="Sulson J.E."/>
            <person name="Waterston R."/>
        </authorList>
    </citation>
    <scope>NUCLEOTIDE SEQUENCE [LARGE SCALE GENOMIC DNA]</scope>
    <source>
        <strain evidence="3 4">Bristol N2</strain>
    </source>
</reference>
<dbReference type="STRING" id="6239.C10H11.7.1"/>
<evidence type="ECO:0000313" key="3">
    <source>
        <dbReference type="EMBL" id="CCD64219.1"/>
    </source>
</evidence>
<keyword evidence="1" id="KW-0963">Cytoplasm</keyword>
<dbReference type="Pfam" id="PF00635">
    <property type="entry name" value="Motile_Sperm"/>
    <property type="match status" value="1"/>
</dbReference>
<dbReference type="OrthoDB" id="5853038at2759"/>
<name>P91035_CAEEL</name>
<dbReference type="Bgee" id="WBGene00015696">
    <property type="expression patterns" value="Expressed in material anatomical entity and 2 other cell types or tissues"/>
</dbReference>
<dbReference type="InParanoid" id="P91035"/>
<evidence type="ECO:0000313" key="4">
    <source>
        <dbReference type="Proteomes" id="UP000001940"/>
    </source>
</evidence>
<dbReference type="HOGENOM" id="CLU_092913_1_0_1"/>
<dbReference type="Gene3D" id="2.60.40.10">
    <property type="entry name" value="Immunoglobulins"/>
    <property type="match status" value="1"/>
</dbReference>
<dbReference type="FunCoup" id="P91035">
    <property type="interactions" value="1522"/>
</dbReference>
<dbReference type="CTD" id="3565564"/>